<feature type="domain" description="HTH merR-type" evidence="5">
    <location>
        <begin position="37"/>
        <end position="105"/>
    </location>
</feature>
<accession>A0A839N8U5</accession>
<dbReference type="InterPro" id="IPR000551">
    <property type="entry name" value="MerR-type_HTH_dom"/>
</dbReference>
<dbReference type="Pfam" id="PF13411">
    <property type="entry name" value="MerR_1"/>
    <property type="match status" value="1"/>
</dbReference>
<dbReference type="PANTHER" id="PTHR30204:SF69">
    <property type="entry name" value="MERR-FAMILY TRANSCRIPTIONAL REGULATOR"/>
    <property type="match status" value="1"/>
</dbReference>
<dbReference type="Proteomes" id="UP000559182">
    <property type="component" value="Unassembled WGS sequence"/>
</dbReference>
<comment type="caution">
    <text evidence="6">The sequence shown here is derived from an EMBL/GenBank/DDBJ whole genome shotgun (WGS) entry which is preliminary data.</text>
</comment>
<evidence type="ECO:0000313" key="7">
    <source>
        <dbReference type="Proteomes" id="UP000559182"/>
    </source>
</evidence>
<evidence type="ECO:0000256" key="4">
    <source>
        <dbReference type="ARBA" id="ARBA00023163"/>
    </source>
</evidence>
<dbReference type="PROSITE" id="PS50937">
    <property type="entry name" value="HTH_MERR_2"/>
    <property type="match status" value="1"/>
</dbReference>
<organism evidence="6 7">
    <name type="scientific">Flexivirga oryzae</name>
    <dbReference type="NCBI Taxonomy" id="1794944"/>
    <lineage>
        <taxon>Bacteria</taxon>
        <taxon>Bacillati</taxon>
        <taxon>Actinomycetota</taxon>
        <taxon>Actinomycetes</taxon>
        <taxon>Micrococcales</taxon>
        <taxon>Dermacoccaceae</taxon>
        <taxon>Flexivirga</taxon>
    </lineage>
</organism>
<dbReference type="SMART" id="SM00422">
    <property type="entry name" value="HTH_MERR"/>
    <property type="match status" value="1"/>
</dbReference>
<evidence type="ECO:0000256" key="2">
    <source>
        <dbReference type="ARBA" id="ARBA00023015"/>
    </source>
</evidence>
<evidence type="ECO:0000259" key="5">
    <source>
        <dbReference type="PROSITE" id="PS50937"/>
    </source>
</evidence>
<gene>
    <name evidence="6" type="ORF">FHU39_002040</name>
</gene>
<keyword evidence="2" id="KW-0805">Transcription regulation</keyword>
<dbReference type="PANTHER" id="PTHR30204">
    <property type="entry name" value="REDOX-CYCLING DRUG-SENSING TRANSCRIPTIONAL ACTIVATOR SOXR"/>
    <property type="match status" value="1"/>
</dbReference>
<dbReference type="Gene3D" id="1.10.1660.10">
    <property type="match status" value="1"/>
</dbReference>
<protein>
    <submittedName>
        <fullName evidence="6">DNA-binding transcriptional MerR regulator</fullName>
    </submittedName>
</protein>
<keyword evidence="1" id="KW-0678">Repressor</keyword>
<dbReference type="AlphaFoldDB" id="A0A839N8U5"/>
<dbReference type="InterPro" id="IPR009061">
    <property type="entry name" value="DNA-bd_dom_put_sf"/>
</dbReference>
<keyword evidence="7" id="KW-1185">Reference proteome</keyword>
<keyword evidence="3 6" id="KW-0238">DNA-binding</keyword>
<evidence type="ECO:0000313" key="6">
    <source>
        <dbReference type="EMBL" id="MBB2892056.1"/>
    </source>
</evidence>
<dbReference type="GO" id="GO:0003700">
    <property type="term" value="F:DNA-binding transcription factor activity"/>
    <property type="evidence" value="ECO:0007669"/>
    <property type="project" value="InterPro"/>
</dbReference>
<dbReference type="RefSeq" id="WP_221185216.1">
    <property type="nucleotide sequence ID" value="NZ_JACHVQ010000001.1"/>
</dbReference>
<dbReference type="CDD" id="cd00592">
    <property type="entry name" value="HTH_MerR-like"/>
    <property type="match status" value="1"/>
</dbReference>
<dbReference type="PRINTS" id="PR00040">
    <property type="entry name" value="HTHMERR"/>
</dbReference>
<dbReference type="PROSITE" id="PS00552">
    <property type="entry name" value="HTH_MERR_1"/>
    <property type="match status" value="1"/>
</dbReference>
<reference evidence="6 7" key="1">
    <citation type="submission" date="2020-08" db="EMBL/GenBank/DDBJ databases">
        <title>Sequencing the genomes of 1000 actinobacteria strains.</title>
        <authorList>
            <person name="Klenk H.-P."/>
        </authorList>
    </citation>
    <scope>NUCLEOTIDE SEQUENCE [LARGE SCALE GENOMIC DNA]</scope>
    <source>
        <strain evidence="6 7">DSM 105369</strain>
    </source>
</reference>
<evidence type="ECO:0000256" key="3">
    <source>
        <dbReference type="ARBA" id="ARBA00023125"/>
    </source>
</evidence>
<dbReference type="EMBL" id="JACHVQ010000001">
    <property type="protein sequence ID" value="MBB2892056.1"/>
    <property type="molecule type" value="Genomic_DNA"/>
</dbReference>
<dbReference type="GO" id="GO:0003677">
    <property type="term" value="F:DNA binding"/>
    <property type="evidence" value="ECO:0007669"/>
    <property type="project" value="UniProtKB-KW"/>
</dbReference>
<name>A0A839N8U5_9MICO</name>
<proteinExistence type="predicted"/>
<keyword evidence="4" id="KW-0804">Transcription</keyword>
<evidence type="ECO:0000256" key="1">
    <source>
        <dbReference type="ARBA" id="ARBA00022491"/>
    </source>
</evidence>
<dbReference type="InterPro" id="IPR047057">
    <property type="entry name" value="MerR_fam"/>
</dbReference>
<sequence>MRIIDVVSCRSAAVGDGLVDMTTRIVLNVDMKSTAAVWTIGELAARSGVARHVLRHWESEDLLSPQRSTAGHRRYRPDDVYRVATILLAKEAGLGLGEIRAMTTGSAQQRTAVLHEHRAELRNRIAAAQACLALIECALECDHEDIGTCPHFRAAVAHRVTALQR</sequence>
<dbReference type="SUPFAM" id="SSF46955">
    <property type="entry name" value="Putative DNA-binding domain"/>
    <property type="match status" value="1"/>
</dbReference>